<sequence length="205" mass="21001">MNDRIVPASRWNARRTRMIGVSLVVLGGAAFLTGCADTGSLGSSGGGKPTTTTSVPATTTPVVTTPVESGSLALKTVTAPTWTDQNGPIDLSTMVVVPGDVLTYHASFALEIKGTEMKAKLSTSDLGVSGGAALVAQLKPVTEVKLDGVPVPVGADGTVVSTSKDGKIVDVAIRFTFDKDSATALSMDQSLNLARFDVNLVQIPA</sequence>
<evidence type="ECO:0000256" key="1">
    <source>
        <dbReference type="SAM" id="MobiDB-lite"/>
    </source>
</evidence>
<accession>A0AAX3ZY42</accession>
<gene>
    <name evidence="2" type="ORF">QIE55_31555</name>
</gene>
<dbReference type="RefSeq" id="WP_192804820.1">
    <property type="nucleotide sequence ID" value="NZ_CP124545.1"/>
</dbReference>
<reference evidence="2" key="1">
    <citation type="submission" date="2023-08" db="EMBL/GenBank/DDBJ databases">
        <title>Isolation and Characterization of Rhodococcus erythropolis MGMM8.</title>
        <authorList>
            <person name="Diabankana R.G.C."/>
            <person name="Afordoanyi D.M."/>
            <person name="Validov S.Z."/>
        </authorList>
    </citation>
    <scope>NUCLEOTIDE SEQUENCE</scope>
    <source>
        <strain evidence="2">MGMM8</strain>
    </source>
</reference>
<protein>
    <submittedName>
        <fullName evidence="2">Alternate-type signal peptide domain-containing protein</fullName>
    </submittedName>
</protein>
<organism evidence="2 3">
    <name type="scientific">Rhodococcus erythropolis</name>
    <name type="common">Arthrobacter picolinophilus</name>
    <dbReference type="NCBI Taxonomy" id="1833"/>
    <lineage>
        <taxon>Bacteria</taxon>
        <taxon>Bacillati</taxon>
        <taxon>Actinomycetota</taxon>
        <taxon>Actinomycetes</taxon>
        <taxon>Mycobacteriales</taxon>
        <taxon>Nocardiaceae</taxon>
        <taxon>Rhodococcus</taxon>
        <taxon>Rhodococcus erythropolis group</taxon>
    </lineage>
</organism>
<dbReference type="InterPro" id="IPR024006">
    <property type="entry name" value="Alt_signal_exp_actinobact"/>
</dbReference>
<evidence type="ECO:0000313" key="3">
    <source>
        <dbReference type="Proteomes" id="UP001230933"/>
    </source>
</evidence>
<name>A0AAX3ZY42_RHOER</name>
<dbReference type="PROSITE" id="PS51257">
    <property type="entry name" value="PROKAR_LIPOPROTEIN"/>
    <property type="match status" value="1"/>
</dbReference>
<feature type="region of interest" description="Disordered" evidence="1">
    <location>
        <begin position="41"/>
        <end position="62"/>
    </location>
</feature>
<proteinExistence type="predicted"/>
<dbReference type="EMBL" id="CP124545">
    <property type="protein sequence ID" value="WMN01835.1"/>
    <property type="molecule type" value="Genomic_DNA"/>
</dbReference>
<dbReference type="AlphaFoldDB" id="A0AAX3ZY42"/>
<dbReference type="Proteomes" id="UP001230933">
    <property type="component" value="Chromosome"/>
</dbReference>
<dbReference type="NCBIfam" id="TIGR04089">
    <property type="entry name" value="exp_by_SipW_III"/>
    <property type="match status" value="1"/>
</dbReference>
<evidence type="ECO:0000313" key="2">
    <source>
        <dbReference type="EMBL" id="WMN01835.1"/>
    </source>
</evidence>
<feature type="compositionally biased region" description="Low complexity" evidence="1">
    <location>
        <begin position="49"/>
        <end position="62"/>
    </location>
</feature>